<evidence type="ECO:0000256" key="4">
    <source>
        <dbReference type="ARBA" id="ARBA00022763"/>
    </source>
</evidence>
<keyword evidence="7" id="KW-0411">Iron-sulfur</keyword>
<evidence type="ECO:0000256" key="7">
    <source>
        <dbReference type="ARBA" id="ARBA00023014"/>
    </source>
</evidence>
<dbReference type="Gene3D" id="1.10.1670.10">
    <property type="entry name" value="Helix-hairpin-Helix base-excision DNA repair enzymes (C-terminal)"/>
    <property type="match status" value="1"/>
</dbReference>
<keyword evidence="8" id="KW-0234">DNA repair</keyword>
<evidence type="ECO:0000259" key="10">
    <source>
        <dbReference type="SMART" id="SM00478"/>
    </source>
</evidence>
<dbReference type="GO" id="GO:0046872">
    <property type="term" value="F:metal ion binding"/>
    <property type="evidence" value="ECO:0007669"/>
    <property type="project" value="UniProtKB-KW"/>
</dbReference>
<dbReference type="GO" id="GO:0006284">
    <property type="term" value="P:base-excision repair"/>
    <property type="evidence" value="ECO:0007669"/>
    <property type="project" value="InterPro"/>
</dbReference>
<dbReference type="InterPro" id="IPR000445">
    <property type="entry name" value="HhH_motif"/>
</dbReference>
<gene>
    <name evidence="11" type="ORF">LCGC14_2662570</name>
</gene>
<dbReference type="CDD" id="cd00056">
    <property type="entry name" value="ENDO3c"/>
    <property type="match status" value="1"/>
</dbReference>
<sequence>PAGYFRIKAKRLRHLLEFLVEQHDASVEAMFQTDRHVLREQLLSVHGIGPETADSILLYAGEMPVFVIDTYTHRMMARHGWIDFETDYHSLQEHFDYNLEEDVPLYNEFHALVVRLGHLHCRKTPKCEGCPLAELLPNGRPQERP</sequence>
<dbReference type="EMBL" id="LAZR01046475">
    <property type="protein sequence ID" value="KKK96458.1"/>
    <property type="molecule type" value="Genomic_DNA"/>
</dbReference>
<evidence type="ECO:0000256" key="8">
    <source>
        <dbReference type="ARBA" id="ARBA00023204"/>
    </source>
</evidence>
<evidence type="ECO:0000256" key="9">
    <source>
        <dbReference type="ARBA" id="ARBA00023295"/>
    </source>
</evidence>
<accession>A0A0F8ZRL9</accession>
<organism evidence="11">
    <name type="scientific">marine sediment metagenome</name>
    <dbReference type="NCBI Taxonomy" id="412755"/>
    <lineage>
        <taxon>unclassified sequences</taxon>
        <taxon>metagenomes</taxon>
        <taxon>ecological metagenomes</taxon>
    </lineage>
</organism>
<keyword evidence="4" id="KW-0227">DNA damage</keyword>
<keyword evidence="6" id="KW-0408">Iron</keyword>
<dbReference type="SUPFAM" id="SSF48150">
    <property type="entry name" value="DNA-glycosylase"/>
    <property type="match status" value="1"/>
</dbReference>
<evidence type="ECO:0000256" key="3">
    <source>
        <dbReference type="ARBA" id="ARBA00022723"/>
    </source>
</evidence>
<dbReference type="SMART" id="SM00478">
    <property type="entry name" value="ENDO3c"/>
    <property type="match status" value="1"/>
</dbReference>
<evidence type="ECO:0000256" key="2">
    <source>
        <dbReference type="ARBA" id="ARBA00022485"/>
    </source>
</evidence>
<keyword evidence="2" id="KW-0004">4Fe-4S</keyword>
<dbReference type="PANTHER" id="PTHR10359">
    <property type="entry name" value="A/G-SPECIFIC ADENINE GLYCOSYLASE/ENDONUCLEASE III"/>
    <property type="match status" value="1"/>
</dbReference>
<dbReference type="Pfam" id="PF00633">
    <property type="entry name" value="HHH"/>
    <property type="match status" value="1"/>
</dbReference>
<evidence type="ECO:0000256" key="1">
    <source>
        <dbReference type="ARBA" id="ARBA00008343"/>
    </source>
</evidence>
<dbReference type="InterPro" id="IPR011257">
    <property type="entry name" value="DNA_glycosylase"/>
</dbReference>
<evidence type="ECO:0000313" key="11">
    <source>
        <dbReference type="EMBL" id="KKK96458.1"/>
    </source>
</evidence>
<keyword evidence="5" id="KW-0378">Hydrolase</keyword>
<dbReference type="InterPro" id="IPR003265">
    <property type="entry name" value="HhH-GPD_domain"/>
</dbReference>
<proteinExistence type="inferred from homology"/>
<comment type="similarity">
    <text evidence="1">Belongs to the Nth/MutY family.</text>
</comment>
<feature type="non-terminal residue" evidence="11">
    <location>
        <position position="1"/>
    </location>
</feature>
<protein>
    <recommendedName>
        <fullName evidence="10">HhH-GPD domain-containing protein</fullName>
    </recommendedName>
</protein>
<keyword evidence="9" id="KW-0326">Glycosidase</keyword>
<reference evidence="11" key="1">
    <citation type="journal article" date="2015" name="Nature">
        <title>Complex archaea that bridge the gap between prokaryotes and eukaryotes.</title>
        <authorList>
            <person name="Spang A."/>
            <person name="Saw J.H."/>
            <person name="Jorgensen S.L."/>
            <person name="Zaremba-Niedzwiedzka K."/>
            <person name="Martijn J."/>
            <person name="Lind A.E."/>
            <person name="van Eijk R."/>
            <person name="Schleper C."/>
            <person name="Guy L."/>
            <person name="Ettema T.J."/>
        </authorList>
    </citation>
    <scope>NUCLEOTIDE SEQUENCE</scope>
</reference>
<dbReference type="PANTHER" id="PTHR10359:SF19">
    <property type="entry name" value="DNA REPAIR GLYCOSYLASE MJ1434-RELATED"/>
    <property type="match status" value="1"/>
</dbReference>
<evidence type="ECO:0000256" key="5">
    <source>
        <dbReference type="ARBA" id="ARBA00022801"/>
    </source>
</evidence>
<keyword evidence="3" id="KW-0479">Metal-binding</keyword>
<dbReference type="GO" id="GO:0003677">
    <property type="term" value="F:DNA binding"/>
    <property type="evidence" value="ECO:0007669"/>
    <property type="project" value="InterPro"/>
</dbReference>
<name>A0A0F8ZRL9_9ZZZZ</name>
<dbReference type="GO" id="GO:0019104">
    <property type="term" value="F:DNA N-glycosylase activity"/>
    <property type="evidence" value="ECO:0007669"/>
    <property type="project" value="UniProtKB-ARBA"/>
</dbReference>
<dbReference type="GO" id="GO:0051539">
    <property type="term" value="F:4 iron, 4 sulfur cluster binding"/>
    <property type="evidence" value="ECO:0007669"/>
    <property type="project" value="UniProtKB-KW"/>
</dbReference>
<comment type="caution">
    <text evidence="11">The sequence shown here is derived from an EMBL/GenBank/DDBJ whole genome shotgun (WGS) entry which is preliminary data.</text>
</comment>
<dbReference type="InterPro" id="IPR023170">
    <property type="entry name" value="HhH_base_excis_C"/>
</dbReference>
<dbReference type="AlphaFoldDB" id="A0A0F8ZRL9"/>
<evidence type="ECO:0000256" key="6">
    <source>
        <dbReference type="ARBA" id="ARBA00023004"/>
    </source>
</evidence>
<dbReference type="Gene3D" id="1.10.340.30">
    <property type="entry name" value="Hypothetical protein, domain 2"/>
    <property type="match status" value="1"/>
</dbReference>
<feature type="domain" description="HhH-GPD" evidence="10">
    <location>
        <begin position="1"/>
        <end position="119"/>
    </location>
</feature>